<sequence length="94" mass="10141">MAFGGIAPPDPFLPAPGRPAQPWSRWHNVSKVYMLASGASEFSSERRKALLLQSLEPGCRLQMVSKCLSRASTAESYTSGVAPVPFSYSFFSAA</sequence>
<keyword evidence="2" id="KW-1185">Reference proteome</keyword>
<dbReference type="Proteomes" id="UP000821845">
    <property type="component" value="Chromosome 6"/>
</dbReference>
<comment type="caution">
    <text evidence="1">The sequence shown here is derived from an EMBL/GenBank/DDBJ whole genome shotgun (WGS) entry which is preliminary data.</text>
</comment>
<gene>
    <name evidence="1" type="ORF">HPB50_023983</name>
</gene>
<evidence type="ECO:0000313" key="1">
    <source>
        <dbReference type="EMBL" id="KAH6929184.1"/>
    </source>
</evidence>
<protein>
    <submittedName>
        <fullName evidence="1">Uncharacterized protein</fullName>
    </submittedName>
</protein>
<reference evidence="1" key="1">
    <citation type="submission" date="2020-05" db="EMBL/GenBank/DDBJ databases">
        <title>Large-scale comparative analyses of tick genomes elucidate their genetic diversity and vector capacities.</title>
        <authorList>
            <person name="Jia N."/>
            <person name="Wang J."/>
            <person name="Shi W."/>
            <person name="Du L."/>
            <person name="Sun Y."/>
            <person name="Zhan W."/>
            <person name="Jiang J."/>
            <person name="Wang Q."/>
            <person name="Zhang B."/>
            <person name="Ji P."/>
            <person name="Sakyi L.B."/>
            <person name="Cui X."/>
            <person name="Yuan T."/>
            <person name="Jiang B."/>
            <person name="Yang W."/>
            <person name="Lam T.T.-Y."/>
            <person name="Chang Q."/>
            <person name="Ding S."/>
            <person name="Wang X."/>
            <person name="Zhu J."/>
            <person name="Ruan X."/>
            <person name="Zhao L."/>
            <person name="Wei J."/>
            <person name="Que T."/>
            <person name="Du C."/>
            <person name="Cheng J."/>
            <person name="Dai P."/>
            <person name="Han X."/>
            <person name="Huang E."/>
            <person name="Gao Y."/>
            <person name="Liu J."/>
            <person name="Shao H."/>
            <person name="Ye R."/>
            <person name="Li L."/>
            <person name="Wei W."/>
            <person name="Wang X."/>
            <person name="Wang C."/>
            <person name="Yang T."/>
            <person name="Huo Q."/>
            <person name="Li W."/>
            <person name="Guo W."/>
            <person name="Chen H."/>
            <person name="Zhou L."/>
            <person name="Ni X."/>
            <person name="Tian J."/>
            <person name="Zhou Y."/>
            <person name="Sheng Y."/>
            <person name="Liu T."/>
            <person name="Pan Y."/>
            <person name="Xia L."/>
            <person name="Li J."/>
            <person name="Zhao F."/>
            <person name="Cao W."/>
        </authorList>
    </citation>
    <scope>NUCLEOTIDE SEQUENCE</scope>
    <source>
        <strain evidence="1">Hyas-2018</strain>
    </source>
</reference>
<accession>A0ACB7S8Y0</accession>
<dbReference type="EMBL" id="CM023486">
    <property type="protein sequence ID" value="KAH6929184.1"/>
    <property type="molecule type" value="Genomic_DNA"/>
</dbReference>
<organism evidence="1 2">
    <name type="scientific">Hyalomma asiaticum</name>
    <name type="common">Tick</name>
    <dbReference type="NCBI Taxonomy" id="266040"/>
    <lineage>
        <taxon>Eukaryota</taxon>
        <taxon>Metazoa</taxon>
        <taxon>Ecdysozoa</taxon>
        <taxon>Arthropoda</taxon>
        <taxon>Chelicerata</taxon>
        <taxon>Arachnida</taxon>
        <taxon>Acari</taxon>
        <taxon>Parasitiformes</taxon>
        <taxon>Ixodida</taxon>
        <taxon>Ixodoidea</taxon>
        <taxon>Ixodidae</taxon>
        <taxon>Hyalomminae</taxon>
        <taxon>Hyalomma</taxon>
    </lineage>
</organism>
<evidence type="ECO:0000313" key="2">
    <source>
        <dbReference type="Proteomes" id="UP000821845"/>
    </source>
</evidence>
<proteinExistence type="predicted"/>
<name>A0ACB7S8Y0_HYAAI</name>